<comment type="similarity">
    <text evidence="1 7">Belongs to the peptidase C19 family.</text>
</comment>
<evidence type="ECO:0000256" key="7">
    <source>
        <dbReference type="RuleBase" id="RU366025"/>
    </source>
</evidence>
<feature type="region of interest" description="Disordered" evidence="8">
    <location>
        <begin position="516"/>
        <end position="550"/>
    </location>
</feature>
<dbReference type="GO" id="GO:0004843">
    <property type="term" value="F:cysteine-type deubiquitinase activity"/>
    <property type="evidence" value="ECO:0007669"/>
    <property type="project" value="UniProtKB-UniRule"/>
</dbReference>
<name>A0A822Y344_NELNU</name>
<dbReference type="Gene3D" id="3.90.70.10">
    <property type="entry name" value="Cysteine proteinases"/>
    <property type="match status" value="1"/>
</dbReference>
<evidence type="ECO:0000313" key="10">
    <source>
        <dbReference type="EMBL" id="DAD24048.1"/>
    </source>
</evidence>
<comment type="caution">
    <text evidence="10">The sequence shown here is derived from an EMBL/GenBank/DDBJ whole genome shotgun (WGS) entry which is preliminary data.</text>
</comment>
<dbReference type="PROSITE" id="PS50235">
    <property type="entry name" value="USP_3"/>
    <property type="match status" value="1"/>
</dbReference>
<comment type="function">
    <text evidence="6 7">Recognizes and hydrolyzes the peptide bond at the C-terminal Gly of ubiquitin. Involved in the processing of poly-ubiquitin precursors as well as that of ubiquitinated proteins.</text>
</comment>
<dbReference type="GO" id="GO:0006508">
    <property type="term" value="P:proteolysis"/>
    <property type="evidence" value="ECO:0007669"/>
    <property type="project" value="UniProtKB-KW"/>
</dbReference>
<dbReference type="InterPro" id="IPR018200">
    <property type="entry name" value="USP_CS"/>
</dbReference>
<dbReference type="EC" id="3.4.19.12" evidence="7"/>
<dbReference type="GO" id="GO:0016579">
    <property type="term" value="P:protein deubiquitination"/>
    <property type="evidence" value="ECO:0007669"/>
    <property type="project" value="InterPro"/>
</dbReference>
<feature type="region of interest" description="Disordered" evidence="8">
    <location>
        <begin position="1"/>
        <end position="60"/>
    </location>
</feature>
<feature type="region of interest" description="Disordered" evidence="8">
    <location>
        <begin position="471"/>
        <end position="491"/>
    </location>
</feature>
<dbReference type="Proteomes" id="UP000607653">
    <property type="component" value="Unassembled WGS sequence"/>
</dbReference>
<evidence type="ECO:0000256" key="5">
    <source>
        <dbReference type="ARBA" id="ARBA00022807"/>
    </source>
</evidence>
<dbReference type="InterPro" id="IPR001394">
    <property type="entry name" value="Peptidase_C19_UCH"/>
</dbReference>
<feature type="domain" description="USP" evidence="9">
    <location>
        <begin position="113"/>
        <end position="422"/>
    </location>
</feature>
<dbReference type="FunFam" id="3.90.70.10:FF:000116">
    <property type="entry name" value="Ubiquitin carboxyl-terminal hydrolase 20"/>
    <property type="match status" value="1"/>
</dbReference>
<evidence type="ECO:0000313" key="11">
    <source>
        <dbReference type="Proteomes" id="UP000607653"/>
    </source>
</evidence>
<evidence type="ECO:0000256" key="6">
    <source>
        <dbReference type="ARBA" id="ARBA00037450"/>
    </source>
</evidence>
<keyword evidence="4 7" id="KW-0378">Hydrolase</keyword>
<dbReference type="PROSITE" id="PS00972">
    <property type="entry name" value="USP_1"/>
    <property type="match status" value="1"/>
</dbReference>
<dbReference type="InterPro" id="IPR028889">
    <property type="entry name" value="USP"/>
</dbReference>
<evidence type="ECO:0000259" key="9">
    <source>
        <dbReference type="PROSITE" id="PS50235"/>
    </source>
</evidence>
<keyword evidence="3 7" id="KW-0833">Ubl conjugation pathway</keyword>
<keyword evidence="5 7" id="KW-0788">Thiol protease</keyword>
<proteinExistence type="inferred from homology"/>
<evidence type="ECO:0000256" key="8">
    <source>
        <dbReference type="SAM" id="MobiDB-lite"/>
    </source>
</evidence>
<dbReference type="PANTHER" id="PTHR24006:SF747">
    <property type="entry name" value="UBIQUITIN CARBOXYL-TERMINAL HYDROLASE 20"/>
    <property type="match status" value="1"/>
</dbReference>
<feature type="compositionally biased region" description="Polar residues" evidence="8">
    <location>
        <begin position="480"/>
        <end position="491"/>
    </location>
</feature>
<protein>
    <recommendedName>
        <fullName evidence="7">Ubiquitin carboxyl-terminal hydrolase</fullName>
        <ecNumber evidence="7">3.4.19.12</ecNumber>
    </recommendedName>
</protein>
<feature type="compositionally biased region" description="Basic and acidic residues" evidence="8">
    <location>
        <begin position="618"/>
        <end position="629"/>
    </location>
</feature>
<evidence type="ECO:0000256" key="3">
    <source>
        <dbReference type="ARBA" id="ARBA00022786"/>
    </source>
</evidence>
<dbReference type="InterPro" id="IPR038765">
    <property type="entry name" value="Papain-like_cys_pep_sf"/>
</dbReference>
<evidence type="ECO:0000256" key="1">
    <source>
        <dbReference type="ARBA" id="ARBA00009085"/>
    </source>
</evidence>
<sequence>MESGPSKSLDDGHLFSSPPTAETLDDVALPSPPPLSHQETLDDVTLPSSPLRPQAQTLDTDSSVLVNASGDASPSSLPNSFADIGPLSPKRPFAYSDPSYSLSSYGEVSMMGAGLENLGNTCFLNAILQCFTHTVPLVQGLRSCNHATPCERGSKEFCVLCALRDHVELSLASSGRIISPSKLVDNLSYLSSSFRRFEQEDAHEFLQCLLDRLDSCCLDPTLQNQNLSSQEVTFVKQIFGGRLKSQLRCCNCSHRSDTFEPLIDLSLEIDDVDTLPNALQSFTKVENIEDPETRFTCENCKQKVSVEKQLTLDQAPLVAAFHLKRFKNDGSYVEKIDKHVEYPLELDLHPYTGCDQKNNVNLKYELYAVVVHIGFTPWSGHYYCFIRSSPHTWHRLDDSKVMRVTQEFVLAQEAYILFYARHGSPWFSSLMETLKPCMNTNSPSTSPKSVLDVERVCIPLPLKENSCREANGARDDVGKVSNTLPPGASSFTVFDAANDDEERKSYPCQDHNCCSKPEESRNNVGVCPQTPPPRSPSPDIYSDGPSEKSYSIPRAHLRSEERLPCTRPGNNALEEFKKKQLVKLTKTMPSSRRNGLMAALQTSRSDGSLDRKRRRTVSRWEDHRDRDANRTTYRKLSPQSITRAVTAGDFR</sequence>
<reference evidence="10 11" key="1">
    <citation type="journal article" date="2020" name="Mol. Biol. Evol.">
        <title>Distinct Expression and Methylation Patterns for Genes with Different Fates following a Single Whole-Genome Duplication in Flowering Plants.</title>
        <authorList>
            <person name="Shi T."/>
            <person name="Rahmani R.S."/>
            <person name="Gugger P.F."/>
            <person name="Wang M."/>
            <person name="Li H."/>
            <person name="Zhang Y."/>
            <person name="Li Z."/>
            <person name="Wang Q."/>
            <person name="Van de Peer Y."/>
            <person name="Marchal K."/>
            <person name="Chen J."/>
        </authorList>
    </citation>
    <scope>NUCLEOTIDE SEQUENCE [LARGE SCALE GENOMIC DNA]</scope>
    <source>
        <tissue evidence="10">Leaf</tissue>
    </source>
</reference>
<dbReference type="AlphaFoldDB" id="A0A822Y344"/>
<dbReference type="InterPro" id="IPR050164">
    <property type="entry name" value="Peptidase_C19"/>
</dbReference>
<dbReference type="PROSITE" id="PS00973">
    <property type="entry name" value="USP_2"/>
    <property type="match status" value="1"/>
</dbReference>
<organism evidence="10 11">
    <name type="scientific">Nelumbo nucifera</name>
    <name type="common">Sacred lotus</name>
    <dbReference type="NCBI Taxonomy" id="4432"/>
    <lineage>
        <taxon>Eukaryota</taxon>
        <taxon>Viridiplantae</taxon>
        <taxon>Streptophyta</taxon>
        <taxon>Embryophyta</taxon>
        <taxon>Tracheophyta</taxon>
        <taxon>Spermatophyta</taxon>
        <taxon>Magnoliopsida</taxon>
        <taxon>Proteales</taxon>
        <taxon>Nelumbonaceae</taxon>
        <taxon>Nelumbo</taxon>
    </lineage>
</organism>
<keyword evidence="2 7" id="KW-0645">Protease</keyword>
<gene>
    <name evidence="10" type="ORF">HUJ06_025511</name>
</gene>
<evidence type="ECO:0000256" key="2">
    <source>
        <dbReference type="ARBA" id="ARBA00022670"/>
    </source>
</evidence>
<dbReference type="CDD" id="cd02661">
    <property type="entry name" value="Peptidase_C19E"/>
    <property type="match status" value="1"/>
</dbReference>
<dbReference type="PANTHER" id="PTHR24006">
    <property type="entry name" value="UBIQUITIN CARBOXYL-TERMINAL HYDROLASE"/>
    <property type="match status" value="1"/>
</dbReference>
<dbReference type="SUPFAM" id="SSF54001">
    <property type="entry name" value="Cysteine proteinases"/>
    <property type="match status" value="1"/>
</dbReference>
<keyword evidence="11" id="KW-1185">Reference proteome</keyword>
<evidence type="ECO:0000256" key="4">
    <source>
        <dbReference type="ARBA" id="ARBA00022801"/>
    </source>
</evidence>
<dbReference type="Pfam" id="PF00443">
    <property type="entry name" value="UCH"/>
    <property type="match status" value="1"/>
</dbReference>
<comment type="catalytic activity">
    <reaction evidence="7">
        <text>Thiol-dependent hydrolysis of ester, thioester, amide, peptide and isopeptide bonds formed by the C-terminal Gly of ubiquitin (a 76-residue protein attached to proteins as an intracellular targeting signal).</text>
        <dbReference type="EC" id="3.4.19.12"/>
    </reaction>
</comment>
<dbReference type="EMBL" id="DUZY01000001">
    <property type="protein sequence ID" value="DAD24048.1"/>
    <property type="molecule type" value="Genomic_DNA"/>
</dbReference>
<accession>A0A822Y344</accession>
<feature type="region of interest" description="Disordered" evidence="8">
    <location>
        <begin position="602"/>
        <end position="651"/>
    </location>
</feature>